<organism evidence="1 2">
    <name type="scientific">Luteimonas aestuarii</name>
    <dbReference type="NCBI Taxonomy" id="453837"/>
    <lineage>
        <taxon>Bacteria</taxon>
        <taxon>Pseudomonadati</taxon>
        <taxon>Pseudomonadota</taxon>
        <taxon>Gammaproteobacteria</taxon>
        <taxon>Lysobacterales</taxon>
        <taxon>Lysobacteraceae</taxon>
        <taxon>Luteimonas</taxon>
    </lineage>
</organism>
<evidence type="ECO:0000313" key="1">
    <source>
        <dbReference type="EMBL" id="TDK28462.1"/>
    </source>
</evidence>
<dbReference type="EMBL" id="SMTF01000001">
    <property type="protein sequence ID" value="TDK28462.1"/>
    <property type="molecule type" value="Genomic_DNA"/>
</dbReference>
<sequence length="128" mass="14056">MEWPPARQPLLAGEYSGKVRDGWQRDGACEFLSARLRLSTDKTYVLDLHCAADATGTRMLRGTWWIDEIAGSCVILVDPQPVPTRDDRLFGFRVIGDADALRQDGGGCQAADERDEAMVLVRTGASSD</sequence>
<reference evidence="1 2" key="1">
    <citation type="submission" date="2019-03" db="EMBL/GenBank/DDBJ databases">
        <title>Luteimonas zhaokaii sp.nov., isolated from the rectal contents of Plateau pika in Yushu, Qinghai Province, China.</title>
        <authorList>
            <person name="Zhang G."/>
        </authorList>
    </citation>
    <scope>NUCLEOTIDE SEQUENCE [LARGE SCALE GENOMIC DNA]</scope>
    <source>
        <strain evidence="1 2">B9</strain>
    </source>
</reference>
<keyword evidence="2" id="KW-1185">Reference proteome</keyword>
<proteinExistence type="predicted"/>
<evidence type="ECO:0008006" key="3">
    <source>
        <dbReference type="Google" id="ProtNLM"/>
    </source>
</evidence>
<dbReference type="AlphaFoldDB" id="A0A4R5U407"/>
<evidence type="ECO:0000313" key="2">
    <source>
        <dbReference type="Proteomes" id="UP000294796"/>
    </source>
</evidence>
<dbReference type="RefSeq" id="WP_133320284.1">
    <property type="nucleotide sequence ID" value="NZ_SMTF01000001.1"/>
</dbReference>
<gene>
    <name evidence="1" type="ORF">E2F46_00790</name>
</gene>
<name>A0A4R5U407_9GAMM</name>
<accession>A0A4R5U407</accession>
<dbReference type="Proteomes" id="UP000294796">
    <property type="component" value="Unassembled WGS sequence"/>
</dbReference>
<protein>
    <recommendedName>
        <fullName evidence="3">Copper resistance protein NlpE</fullName>
    </recommendedName>
</protein>
<comment type="caution">
    <text evidence="1">The sequence shown here is derived from an EMBL/GenBank/DDBJ whole genome shotgun (WGS) entry which is preliminary data.</text>
</comment>
<dbReference type="OrthoDB" id="6003161at2"/>